<dbReference type="GO" id="GO:0009318">
    <property type="term" value="C:exodeoxyribonuclease VII complex"/>
    <property type="evidence" value="ECO:0007669"/>
    <property type="project" value="UniProtKB-UniRule"/>
</dbReference>
<organism evidence="9 10">
    <name type="scientific">Kandleria vitulina DSM 20405</name>
    <dbReference type="NCBI Taxonomy" id="1410657"/>
    <lineage>
        <taxon>Bacteria</taxon>
        <taxon>Bacillati</taxon>
        <taxon>Bacillota</taxon>
        <taxon>Erysipelotrichia</taxon>
        <taxon>Erysipelotrichales</taxon>
        <taxon>Coprobacillaceae</taxon>
        <taxon>Kandleria</taxon>
    </lineage>
</organism>
<evidence type="ECO:0000256" key="1">
    <source>
        <dbReference type="ARBA" id="ARBA00022490"/>
    </source>
</evidence>
<dbReference type="InterPro" id="IPR020579">
    <property type="entry name" value="Exonuc_VII_lsu_C"/>
</dbReference>
<evidence type="ECO:0000259" key="8">
    <source>
        <dbReference type="Pfam" id="PF13742"/>
    </source>
</evidence>
<reference evidence="9 10" key="1">
    <citation type="journal article" date="2015" name="Genome Announc.">
        <title>Expanding the biotechnology potential of lactobacilli through comparative genomics of 213 strains and associated genera.</title>
        <authorList>
            <person name="Sun Z."/>
            <person name="Harris H.M."/>
            <person name="McCann A."/>
            <person name="Guo C."/>
            <person name="Argimon S."/>
            <person name="Zhang W."/>
            <person name="Yang X."/>
            <person name="Jeffery I.B."/>
            <person name="Cooney J.C."/>
            <person name="Kagawa T.F."/>
            <person name="Liu W."/>
            <person name="Song Y."/>
            <person name="Salvetti E."/>
            <person name="Wrobel A."/>
            <person name="Rasinkangas P."/>
            <person name="Parkhill J."/>
            <person name="Rea M.C."/>
            <person name="O'Sullivan O."/>
            <person name="Ritari J."/>
            <person name="Douillard F.P."/>
            <person name="Paul Ross R."/>
            <person name="Yang R."/>
            <person name="Briner A.E."/>
            <person name="Felis G.E."/>
            <person name="de Vos W.M."/>
            <person name="Barrangou R."/>
            <person name="Klaenhammer T.R."/>
            <person name="Caufield P.W."/>
            <person name="Cui Y."/>
            <person name="Zhang H."/>
            <person name="O'Toole P.W."/>
        </authorList>
    </citation>
    <scope>NUCLEOTIDE SEQUENCE [LARGE SCALE GENOMIC DNA]</scope>
    <source>
        <strain evidence="9 10">DSM 20405</strain>
    </source>
</reference>
<dbReference type="GO" id="GO:0005737">
    <property type="term" value="C:cytoplasm"/>
    <property type="evidence" value="ECO:0007669"/>
    <property type="project" value="UniProtKB-SubCell"/>
</dbReference>
<dbReference type="EC" id="3.1.11.6" evidence="5"/>
<evidence type="ECO:0000256" key="3">
    <source>
        <dbReference type="ARBA" id="ARBA00022801"/>
    </source>
</evidence>
<keyword evidence="1 5" id="KW-0963">Cytoplasm</keyword>
<gene>
    <name evidence="5" type="primary">xseA</name>
    <name evidence="9" type="ORF">IV49_GL001180</name>
</gene>
<keyword evidence="3 5" id="KW-0378">Hydrolase</keyword>
<dbReference type="InterPro" id="IPR003753">
    <property type="entry name" value="Exonuc_VII_L"/>
</dbReference>
<dbReference type="PANTHER" id="PTHR30008">
    <property type="entry name" value="EXODEOXYRIBONUCLEASE 7 LARGE SUBUNIT"/>
    <property type="match status" value="1"/>
</dbReference>
<dbReference type="NCBIfam" id="TIGR00237">
    <property type="entry name" value="xseA"/>
    <property type="match status" value="1"/>
</dbReference>
<keyword evidence="10" id="KW-1185">Reference proteome</keyword>
<dbReference type="Pfam" id="PF13742">
    <property type="entry name" value="tRNA_anti_2"/>
    <property type="match status" value="1"/>
</dbReference>
<dbReference type="Proteomes" id="UP000051841">
    <property type="component" value="Unassembled WGS sequence"/>
</dbReference>
<proteinExistence type="inferred from homology"/>
<protein>
    <recommendedName>
        <fullName evidence="5">Exodeoxyribonuclease 7 large subunit</fullName>
        <ecNumber evidence="5">3.1.11.6</ecNumber>
    </recommendedName>
    <alternativeName>
        <fullName evidence="5">Exodeoxyribonuclease VII large subunit</fullName>
        <shortName evidence="5">Exonuclease VII large subunit</shortName>
    </alternativeName>
</protein>
<dbReference type="AlphaFoldDB" id="A0A0R2HDJ2"/>
<comment type="similarity">
    <text evidence="5 6">Belongs to the XseA family.</text>
</comment>
<evidence type="ECO:0000313" key="9">
    <source>
        <dbReference type="EMBL" id="KRN51104.1"/>
    </source>
</evidence>
<evidence type="ECO:0000256" key="4">
    <source>
        <dbReference type="ARBA" id="ARBA00022839"/>
    </source>
</evidence>
<evidence type="ECO:0000256" key="5">
    <source>
        <dbReference type="HAMAP-Rule" id="MF_00378"/>
    </source>
</evidence>
<keyword evidence="2 5" id="KW-0540">Nuclease</keyword>
<dbReference type="GO" id="GO:0003676">
    <property type="term" value="F:nucleic acid binding"/>
    <property type="evidence" value="ECO:0007669"/>
    <property type="project" value="InterPro"/>
</dbReference>
<dbReference type="PATRIC" id="fig|1410657.5.peg.1222"/>
<accession>A0A0R2HDJ2</accession>
<name>A0A0R2HDJ2_9FIRM</name>
<comment type="catalytic activity">
    <reaction evidence="5 6">
        <text>Exonucleolytic cleavage in either 5'- to 3'- or 3'- to 5'-direction to yield nucleoside 5'-phosphates.</text>
        <dbReference type="EC" id="3.1.11.6"/>
    </reaction>
</comment>
<dbReference type="InterPro" id="IPR025824">
    <property type="entry name" value="OB-fold_nuc-bd_dom"/>
</dbReference>
<feature type="domain" description="OB-fold nucleic acid binding" evidence="8">
    <location>
        <begin position="6"/>
        <end position="100"/>
    </location>
</feature>
<comment type="caution">
    <text evidence="9">The sequence shown here is derived from an EMBL/GenBank/DDBJ whole genome shotgun (WGS) entry which is preliminary data.</text>
</comment>
<feature type="domain" description="Exonuclease VII large subunit C-terminal" evidence="7">
    <location>
        <begin position="124"/>
        <end position="414"/>
    </location>
</feature>
<dbReference type="CDD" id="cd04489">
    <property type="entry name" value="ExoVII_LU_OBF"/>
    <property type="match status" value="1"/>
</dbReference>
<dbReference type="EMBL" id="JQBL01000003">
    <property type="protein sequence ID" value="KRN51104.1"/>
    <property type="molecule type" value="Genomic_DNA"/>
</dbReference>
<dbReference type="Pfam" id="PF02601">
    <property type="entry name" value="Exonuc_VII_L"/>
    <property type="match status" value="1"/>
</dbReference>
<evidence type="ECO:0000259" key="7">
    <source>
        <dbReference type="Pfam" id="PF02601"/>
    </source>
</evidence>
<dbReference type="GO" id="GO:0006308">
    <property type="term" value="P:DNA catabolic process"/>
    <property type="evidence" value="ECO:0007669"/>
    <property type="project" value="UniProtKB-UniRule"/>
</dbReference>
<dbReference type="GO" id="GO:0008855">
    <property type="term" value="F:exodeoxyribonuclease VII activity"/>
    <property type="evidence" value="ECO:0007669"/>
    <property type="project" value="UniProtKB-UniRule"/>
</dbReference>
<dbReference type="HAMAP" id="MF_00378">
    <property type="entry name" value="Exonuc_7_L"/>
    <property type="match status" value="1"/>
</dbReference>
<comment type="subcellular location">
    <subcellularLocation>
        <location evidence="5 6">Cytoplasm</location>
    </subcellularLocation>
</comment>
<dbReference type="PANTHER" id="PTHR30008:SF0">
    <property type="entry name" value="EXODEOXYRIBONUCLEASE 7 LARGE SUBUNIT"/>
    <property type="match status" value="1"/>
</dbReference>
<evidence type="ECO:0000313" key="10">
    <source>
        <dbReference type="Proteomes" id="UP000051841"/>
    </source>
</evidence>
<comment type="subunit">
    <text evidence="5">Heterooligomer composed of large and small subunits.</text>
</comment>
<keyword evidence="4 5" id="KW-0269">Exonuclease</keyword>
<evidence type="ECO:0000256" key="2">
    <source>
        <dbReference type="ARBA" id="ARBA00022722"/>
    </source>
</evidence>
<dbReference type="RefSeq" id="WP_031588605.1">
    <property type="nucleotide sequence ID" value="NZ_JNKN01000004.1"/>
</dbReference>
<sequence length="416" mass="47567">MDEKYLSVFALNKYIKARMDSDYQLQDVMIKGEISNYRPHPSGHMYFTLKDENASVNAIMFASNAKRMAFHANNGDKVLVRGYVSVYEKTGQYQLYIREMSRDGLGNLFIQFEELKKKLSSEGLFNEEHKKPIPTIPQRIAVLSAKQGAALQDVLRTIKGRFPAARIIIFPIPVQGKGAFIKIIETLKGIDQLNFSTILLVRGGGSIEDLWNFNEEALVRCIYELKTPIITGVGHETDFTLVDFVSDLRCATPTAAAVAATPHVDELTESVVHKKVQLQTLLTRRLEIERQHLNHLRSHYFFKDPHRLIENDLLKMMQYKNKLDAFHDKFMISHQSIIKKKLQTLSYLMNQTMAKEQFSYMKKVEKLDLVSPLKTLARGYALVKKDDKLVDSVNMLSKGDKVELTLKDGHVEAEIK</sequence>
<comment type="function">
    <text evidence="5">Bidirectionally degrades single-stranded DNA into large acid-insoluble oligonucleotides, which are then degraded further into small acid-soluble oligonucleotides.</text>
</comment>
<evidence type="ECO:0000256" key="6">
    <source>
        <dbReference type="RuleBase" id="RU004355"/>
    </source>
</evidence>